<feature type="domain" description="Ig-like" evidence="5">
    <location>
        <begin position="863"/>
        <end position="973"/>
    </location>
</feature>
<dbReference type="GeneID" id="112688910"/>
<dbReference type="RefSeq" id="XP_025418112.1">
    <property type="nucleotide sequence ID" value="XM_025562327.1"/>
</dbReference>
<gene>
    <name evidence="7 8" type="primary">LOC112688910</name>
</gene>
<feature type="compositionally biased region" description="Low complexity" evidence="4">
    <location>
        <begin position="1608"/>
        <end position="1627"/>
    </location>
</feature>
<dbReference type="CDD" id="cd00096">
    <property type="entry name" value="Ig"/>
    <property type="match status" value="1"/>
</dbReference>
<feature type="compositionally biased region" description="Basic residues" evidence="4">
    <location>
        <begin position="117"/>
        <end position="141"/>
    </location>
</feature>
<dbReference type="Proteomes" id="UP000694846">
    <property type="component" value="Unplaced"/>
</dbReference>
<dbReference type="OrthoDB" id="10006996at2759"/>
<dbReference type="Pfam" id="PF08205">
    <property type="entry name" value="C2-set_2"/>
    <property type="match status" value="2"/>
</dbReference>
<dbReference type="PANTHER" id="PTHR23278:SF19">
    <property type="entry name" value="OBSCURIN"/>
    <property type="match status" value="1"/>
</dbReference>
<feature type="compositionally biased region" description="Polar residues" evidence="4">
    <location>
        <begin position="1146"/>
        <end position="1159"/>
    </location>
</feature>
<keyword evidence="2" id="KW-0472">Membrane</keyword>
<feature type="compositionally biased region" description="Pro residues" evidence="4">
    <location>
        <begin position="98"/>
        <end position="108"/>
    </location>
</feature>
<dbReference type="InterPro" id="IPR013783">
    <property type="entry name" value="Ig-like_fold"/>
</dbReference>
<feature type="region of interest" description="Disordered" evidence="4">
    <location>
        <begin position="66"/>
        <end position="141"/>
    </location>
</feature>
<sequence>MLLTAAPCPVLVDNRAAAEVTRNRCSGGRCGYGARTSAFHGDDDGTTVVSHGAANGYHPVRRRVLVMNGNGDGDPSPEDRHRWNEPVPRSCDHTKPLASPPPSPPTLPQPNDDRHQHMMHHHGGHQNQHQHHNHHHYHAHRAHRPRHHHHTHHLHMWTSSCCWWLLVLYAAVVVIASFARAAHSAKDVPVYHVRAVAGQQARLPCDISLVSDEEDDLSDSGVDSPPLDGESSLASGANLRDAVLLVLWYRDDLGTPIYSVDARSSATPTHQQYDSTSYHLMTTGAERWSDQRIFGDRAHFHVNGDTTEGELKSKVNSQKKSIVSTYYSSELRIDRVSVKDSIHLYRCRVDFRLAQTRNSKVNLTVVVPPDRMEIMDLATGRQLLRRQDGDSVNSENNRGSETTTTTTVVGPYVEGSDVRVRCRVYGGKPKPRVAWFRDNQLLMPDASDFDDASGVQQQYVTSYATATVTTSSSTSTGGEKSEGVIEVDLTLTGLTRSDLHTELTCRAWNYFYDDEEYSIIVTNSGSSNIDTNSGREKIDGEIDPSRWTLRQRQSSLTAVVHVDMNFPPLTVQILPIVENGHFGGINDDLQSHPFIQSSAKITPLPSPDDEDNLSIHSSKIQEQRQLQPLTAGRKYELPCRAYGSRPPAKLTWWMDGRRLDTTRETTSSDGNSTTSVLTFVPVKPTKSRYQESGEGGEPRTTDYDGRLTCRAENPQHQQSTSQRKHTIVAGSDPSDGAGTPFIQSTWLLRIQYVPETQITLGTNLRADDIREGTDVYFDCTVDAVPPAYKVQWKRDGMELHHNAGGGGSISGSGSTTTIIISNQSLVLQGVSRHEAGHYTCGAENAEGPGPHSKPIYLDVLYAPTCMPSNSGGGSKAVQRVVYGVAKKETVTIACHVQANPPPTEYRWSFNNTISSIATSGGAGSSSSSSGSLIKQRFSSIGNLAGSALNSSKVLTYAPRTDFDYGTVECWARNRVGMQSHPCVYHVIAAGRPDRVTNCTVVNSRAALGYNNTRKSRSSRNLASHIFIRCTEGYDGGLPQRLWAEIREASKIHHSDFGGDDLSGDLVLNVTGIDEQEQGFLDSNEDEKKKLGNAASPPVKVFVARGLKLGSVYRVDVMASNAKGRSEPLTLMVSIPMGISGTDSDESNQNGISNTMTTIEGQDPDRARNLLLEQQREQERDRQLQENGGGGGGVGDFHLTRAMTIVLLVAGSLMVVACGAATFLRYRKDDDDDDDPEHEHGQNDGDRMAAETDAACTNKAMMTAEELSQSTTGGGGGGGVGHQNDDGVPNVGGNNGKTAAADKEHHGGASGRAVVGVPRNGNVVGRGAPGLPVGVSCDGGGMDVPGAPITVVPVHASPLTSAVRGPASANGIYVAKSLPQKISLEQSGGPAGGRALSQSYHRNPDIIPAPLMSPVGTVYSGYNTKDLGGDQADSMTLIMASSTSSSPIHNHRQPNHQHNRYNNLGQYHQGVMTLRRPVMINNQYYGGGGGTTQRNALHQPDPIVMVKDASVGATVNYPTPTSTAAAYCTLPRTSYHQHHHQQQQQQQQQHWHHQQQKQQQQQMHHHQQAADLEVDVVEPPPPPWPPHNIAATYPTVILVPSPPLPSPPVQQQHAAPAVASSVSGSAPQIVNKRESAV</sequence>
<dbReference type="SMART" id="SM00408">
    <property type="entry name" value="IGc2"/>
    <property type="match status" value="2"/>
</dbReference>
<feature type="domain" description="Ig-like" evidence="5">
    <location>
        <begin position="618"/>
        <end position="721"/>
    </location>
</feature>
<evidence type="ECO:0000313" key="7">
    <source>
        <dbReference type="RefSeq" id="XP_025418111.1"/>
    </source>
</evidence>
<comment type="subcellular location">
    <subcellularLocation>
        <location evidence="1">Membrane</location>
        <topology evidence="1">Single-pass membrane protein</topology>
    </subcellularLocation>
</comment>
<feature type="region of interest" description="Disordered" evidence="4">
    <location>
        <begin position="1533"/>
        <end position="1569"/>
    </location>
</feature>
<dbReference type="Gene3D" id="2.60.40.10">
    <property type="entry name" value="Immunoglobulins"/>
    <property type="match status" value="5"/>
</dbReference>
<feature type="region of interest" description="Disordered" evidence="4">
    <location>
        <begin position="1175"/>
        <end position="1194"/>
    </location>
</feature>
<feature type="region of interest" description="Disordered" evidence="4">
    <location>
        <begin position="1139"/>
        <end position="1163"/>
    </location>
</feature>
<feature type="region of interest" description="Disordered" evidence="4">
    <location>
        <begin position="1265"/>
        <end position="1315"/>
    </location>
</feature>
<feature type="region of interest" description="Disordered" evidence="4">
    <location>
        <begin position="1601"/>
        <end position="1636"/>
    </location>
</feature>
<organism evidence="6 7">
    <name type="scientific">Sipha flava</name>
    <name type="common">yellow sugarcane aphid</name>
    <dbReference type="NCBI Taxonomy" id="143950"/>
    <lineage>
        <taxon>Eukaryota</taxon>
        <taxon>Metazoa</taxon>
        <taxon>Ecdysozoa</taxon>
        <taxon>Arthropoda</taxon>
        <taxon>Hexapoda</taxon>
        <taxon>Insecta</taxon>
        <taxon>Pterygota</taxon>
        <taxon>Neoptera</taxon>
        <taxon>Paraneoptera</taxon>
        <taxon>Hemiptera</taxon>
        <taxon>Sternorrhyncha</taxon>
        <taxon>Aphidomorpha</taxon>
        <taxon>Aphidoidea</taxon>
        <taxon>Aphididae</taxon>
        <taxon>Sipha</taxon>
    </lineage>
</organism>
<evidence type="ECO:0000259" key="5">
    <source>
        <dbReference type="PROSITE" id="PS50835"/>
    </source>
</evidence>
<accession>A0A8B8G6A7</accession>
<dbReference type="SMART" id="SM00409">
    <property type="entry name" value="IG"/>
    <property type="match status" value="5"/>
</dbReference>
<dbReference type="Pfam" id="PF13927">
    <property type="entry name" value="Ig_3"/>
    <property type="match status" value="1"/>
</dbReference>
<feature type="compositionally biased region" description="Basic and acidic residues" evidence="4">
    <location>
        <begin position="1236"/>
        <end position="1248"/>
    </location>
</feature>
<evidence type="ECO:0000256" key="1">
    <source>
        <dbReference type="ARBA" id="ARBA00004167"/>
    </source>
</evidence>
<dbReference type="InterPro" id="IPR003599">
    <property type="entry name" value="Ig_sub"/>
</dbReference>
<feature type="compositionally biased region" description="Basic and acidic residues" evidence="4">
    <location>
        <begin position="77"/>
        <end position="95"/>
    </location>
</feature>
<feature type="domain" description="Ig-like" evidence="5">
    <location>
        <begin position="414"/>
        <end position="522"/>
    </location>
</feature>
<evidence type="ECO:0000256" key="2">
    <source>
        <dbReference type="ARBA" id="ARBA00023136"/>
    </source>
</evidence>
<evidence type="ECO:0000256" key="3">
    <source>
        <dbReference type="ARBA" id="ARBA00023157"/>
    </source>
</evidence>
<feature type="region of interest" description="Disordered" evidence="4">
    <location>
        <begin position="1226"/>
        <end position="1248"/>
    </location>
</feature>
<dbReference type="InterPro" id="IPR003598">
    <property type="entry name" value="Ig_sub2"/>
</dbReference>
<reference evidence="7 8" key="1">
    <citation type="submission" date="2025-04" db="UniProtKB">
        <authorList>
            <consortium name="RefSeq"/>
        </authorList>
    </citation>
    <scope>IDENTIFICATION</scope>
    <source>
        <tissue evidence="7 8">Whole body</tissue>
    </source>
</reference>
<proteinExistence type="predicted"/>
<feature type="compositionally biased region" description="Gly residues" evidence="4">
    <location>
        <begin position="1271"/>
        <end position="1280"/>
    </location>
</feature>
<protein>
    <submittedName>
        <fullName evidence="7 8">Uncharacterized protein LOC112688910</fullName>
    </submittedName>
</protein>
<feature type="region of interest" description="Disordered" evidence="4">
    <location>
        <begin position="712"/>
        <end position="736"/>
    </location>
</feature>
<keyword evidence="3" id="KW-1015">Disulfide bond</keyword>
<name>A0A8B8G6A7_9HEMI</name>
<dbReference type="PROSITE" id="PS50835">
    <property type="entry name" value="IG_LIKE"/>
    <property type="match status" value="4"/>
</dbReference>
<dbReference type="RefSeq" id="XP_025418111.1">
    <property type="nucleotide sequence ID" value="XM_025562326.1"/>
</dbReference>
<dbReference type="GO" id="GO:0016020">
    <property type="term" value="C:membrane"/>
    <property type="evidence" value="ECO:0007669"/>
    <property type="project" value="UniProtKB-SubCell"/>
</dbReference>
<dbReference type="InterPro" id="IPR013162">
    <property type="entry name" value="CD80_C2-set"/>
</dbReference>
<dbReference type="SUPFAM" id="SSF48726">
    <property type="entry name" value="Immunoglobulin"/>
    <property type="match status" value="4"/>
</dbReference>
<evidence type="ECO:0000313" key="8">
    <source>
        <dbReference type="RefSeq" id="XP_025418112.1"/>
    </source>
</evidence>
<feature type="domain" description="Ig-like" evidence="5">
    <location>
        <begin position="754"/>
        <end position="856"/>
    </location>
</feature>
<evidence type="ECO:0000256" key="4">
    <source>
        <dbReference type="SAM" id="MobiDB-lite"/>
    </source>
</evidence>
<feature type="region of interest" description="Disordered" evidence="4">
    <location>
        <begin position="212"/>
        <end position="233"/>
    </location>
</feature>
<evidence type="ECO:0000313" key="6">
    <source>
        <dbReference type="Proteomes" id="UP000694846"/>
    </source>
</evidence>
<dbReference type="InterPro" id="IPR036179">
    <property type="entry name" value="Ig-like_dom_sf"/>
</dbReference>
<dbReference type="PANTHER" id="PTHR23278">
    <property type="entry name" value="SIDESTEP PROTEIN"/>
    <property type="match status" value="1"/>
</dbReference>
<keyword evidence="6" id="KW-1185">Reference proteome</keyword>
<dbReference type="InterPro" id="IPR007110">
    <property type="entry name" value="Ig-like_dom"/>
</dbReference>